<keyword evidence="1" id="KW-0813">Transport</keyword>
<dbReference type="InterPro" id="IPR003439">
    <property type="entry name" value="ABC_transporter-like_ATP-bd"/>
</dbReference>
<keyword evidence="3 5" id="KW-0067">ATP-binding</keyword>
<dbReference type="CDD" id="cd03219">
    <property type="entry name" value="ABC_Mj1267_LivG_branched"/>
    <property type="match status" value="1"/>
</dbReference>
<name>A0ABV3SWG0_9ACTN</name>
<dbReference type="InterPro" id="IPR027417">
    <property type="entry name" value="P-loop_NTPase"/>
</dbReference>
<organism evidence="5 6">
    <name type="scientific">Nocardioides eburneus</name>
    <dbReference type="NCBI Taxonomy" id="3231482"/>
    <lineage>
        <taxon>Bacteria</taxon>
        <taxon>Bacillati</taxon>
        <taxon>Actinomycetota</taxon>
        <taxon>Actinomycetes</taxon>
        <taxon>Propionibacteriales</taxon>
        <taxon>Nocardioidaceae</taxon>
        <taxon>Nocardioides</taxon>
    </lineage>
</organism>
<dbReference type="RefSeq" id="WP_367992489.1">
    <property type="nucleotide sequence ID" value="NZ_JBFPJR010000008.1"/>
</dbReference>
<dbReference type="PROSITE" id="PS00211">
    <property type="entry name" value="ABC_TRANSPORTER_1"/>
    <property type="match status" value="1"/>
</dbReference>
<evidence type="ECO:0000256" key="3">
    <source>
        <dbReference type="ARBA" id="ARBA00022840"/>
    </source>
</evidence>
<dbReference type="InterPro" id="IPR003593">
    <property type="entry name" value="AAA+_ATPase"/>
</dbReference>
<evidence type="ECO:0000256" key="1">
    <source>
        <dbReference type="ARBA" id="ARBA00022448"/>
    </source>
</evidence>
<dbReference type="Pfam" id="PF12399">
    <property type="entry name" value="BCA_ABC_TP_C"/>
    <property type="match status" value="1"/>
</dbReference>
<dbReference type="InterPro" id="IPR017871">
    <property type="entry name" value="ABC_transporter-like_CS"/>
</dbReference>
<evidence type="ECO:0000259" key="4">
    <source>
        <dbReference type="PROSITE" id="PS50893"/>
    </source>
</evidence>
<dbReference type="PROSITE" id="PS50893">
    <property type="entry name" value="ABC_TRANSPORTER_2"/>
    <property type="match status" value="1"/>
</dbReference>
<sequence length="266" mass="28217">MSEVAPAKVHTRALPLKVEGVTLAFGGVKALADVSFTVEPGTVHAVIGPNGAGKSSTFNVISGLYRATSGTVRYGDHELTTMKPNAIARLGVGRTFQNIALTATDPVLENLMVARYRLTRTGYVAAALGLPAARREERRHRERVVEIARFIGIGGLLDRPAGTLSYGQRKKVELARALATEPDLLLLDEPAAGLPTHEKVEMAELVRAISAGLGASVLIVEHDMPLVMSVAQHISVLDFGRLIADGSPDEIQNDPAVIAAYLGTEA</sequence>
<dbReference type="Proteomes" id="UP001556631">
    <property type="component" value="Unassembled WGS sequence"/>
</dbReference>
<dbReference type="InterPro" id="IPR051120">
    <property type="entry name" value="ABC_AA/LPS_Transport"/>
</dbReference>
<feature type="domain" description="ABC transporter" evidence="4">
    <location>
        <begin position="16"/>
        <end position="264"/>
    </location>
</feature>
<dbReference type="PANTHER" id="PTHR45772">
    <property type="entry name" value="CONSERVED COMPONENT OF ABC TRANSPORTER FOR NATURAL AMINO ACIDS-RELATED"/>
    <property type="match status" value="1"/>
</dbReference>
<comment type="caution">
    <text evidence="5">The sequence shown here is derived from an EMBL/GenBank/DDBJ whole genome shotgun (WGS) entry which is preliminary data.</text>
</comment>
<gene>
    <name evidence="5" type="ORF">AB3X52_06550</name>
</gene>
<dbReference type="InterPro" id="IPR032823">
    <property type="entry name" value="BCA_ABC_TP_C"/>
</dbReference>
<dbReference type="Pfam" id="PF00005">
    <property type="entry name" value="ABC_tran"/>
    <property type="match status" value="1"/>
</dbReference>
<accession>A0ABV3SWG0</accession>
<reference evidence="5 6" key="1">
    <citation type="submission" date="2024-07" db="EMBL/GenBank/DDBJ databases">
        <authorList>
            <person name="Lee S."/>
            <person name="Kang M."/>
        </authorList>
    </citation>
    <scope>NUCLEOTIDE SEQUENCE [LARGE SCALE GENOMIC DNA]</scope>
    <source>
        <strain evidence="5 6">DS6</strain>
    </source>
</reference>
<dbReference type="GO" id="GO:0005524">
    <property type="term" value="F:ATP binding"/>
    <property type="evidence" value="ECO:0007669"/>
    <property type="project" value="UniProtKB-KW"/>
</dbReference>
<evidence type="ECO:0000313" key="6">
    <source>
        <dbReference type="Proteomes" id="UP001556631"/>
    </source>
</evidence>
<evidence type="ECO:0000313" key="5">
    <source>
        <dbReference type="EMBL" id="MEX0427272.1"/>
    </source>
</evidence>
<dbReference type="SUPFAM" id="SSF52540">
    <property type="entry name" value="P-loop containing nucleoside triphosphate hydrolases"/>
    <property type="match status" value="1"/>
</dbReference>
<dbReference type="SMART" id="SM00382">
    <property type="entry name" value="AAA"/>
    <property type="match status" value="1"/>
</dbReference>
<dbReference type="PANTHER" id="PTHR45772:SF1">
    <property type="entry name" value="ABC TRANSPORTER ATP-BINDING PROTEIN"/>
    <property type="match status" value="1"/>
</dbReference>
<proteinExistence type="predicted"/>
<keyword evidence="6" id="KW-1185">Reference proteome</keyword>
<protein>
    <submittedName>
        <fullName evidence="5">ABC transporter ATP-binding protein</fullName>
    </submittedName>
</protein>
<dbReference type="EMBL" id="JBFPJR010000008">
    <property type="protein sequence ID" value="MEX0427272.1"/>
    <property type="molecule type" value="Genomic_DNA"/>
</dbReference>
<keyword evidence="2" id="KW-0547">Nucleotide-binding</keyword>
<dbReference type="Gene3D" id="3.40.50.300">
    <property type="entry name" value="P-loop containing nucleotide triphosphate hydrolases"/>
    <property type="match status" value="1"/>
</dbReference>
<evidence type="ECO:0000256" key="2">
    <source>
        <dbReference type="ARBA" id="ARBA00022741"/>
    </source>
</evidence>